<comment type="caution">
    <text evidence="1">The sequence shown here is derived from an EMBL/GenBank/DDBJ whole genome shotgun (WGS) entry which is preliminary data.</text>
</comment>
<name>A0A150QAF7_SORCE</name>
<proteinExistence type="predicted"/>
<dbReference type="Proteomes" id="UP000075260">
    <property type="component" value="Unassembled WGS sequence"/>
</dbReference>
<evidence type="ECO:0000313" key="1">
    <source>
        <dbReference type="EMBL" id="KYF64903.1"/>
    </source>
</evidence>
<accession>A0A150QAF7</accession>
<dbReference type="RefSeq" id="WP_061611444.1">
    <property type="nucleotide sequence ID" value="NZ_JEMA01000876.1"/>
</dbReference>
<sequence length="110" mass="12626">MRVRLILENGGHAITKRLHLSEVPAVGSFVLAERARMVVSVELHGERGEADVYLREDADDLLMQVIPEAHLAHIELMKRYGWDVEEEDALRAWLMLRIERQDDDEPAEPS</sequence>
<dbReference type="EMBL" id="JEMA01000876">
    <property type="protein sequence ID" value="KYF64903.1"/>
    <property type="molecule type" value="Genomic_DNA"/>
</dbReference>
<reference evidence="1 2" key="1">
    <citation type="submission" date="2014-02" db="EMBL/GenBank/DDBJ databases">
        <title>The small core and large imbalanced accessory genome model reveals a collaborative survival strategy of Sorangium cellulosum strains in nature.</title>
        <authorList>
            <person name="Han K."/>
            <person name="Peng R."/>
            <person name="Blom J."/>
            <person name="Li Y.-Z."/>
        </authorList>
    </citation>
    <scope>NUCLEOTIDE SEQUENCE [LARGE SCALE GENOMIC DNA]</scope>
    <source>
        <strain evidence="1 2">So0008-312</strain>
    </source>
</reference>
<gene>
    <name evidence="1" type="ORF">BE15_02025</name>
</gene>
<dbReference type="AlphaFoldDB" id="A0A150QAF7"/>
<organism evidence="1 2">
    <name type="scientific">Sorangium cellulosum</name>
    <name type="common">Polyangium cellulosum</name>
    <dbReference type="NCBI Taxonomy" id="56"/>
    <lineage>
        <taxon>Bacteria</taxon>
        <taxon>Pseudomonadati</taxon>
        <taxon>Myxococcota</taxon>
        <taxon>Polyangia</taxon>
        <taxon>Polyangiales</taxon>
        <taxon>Polyangiaceae</taxon>
        <taxon>Sorangium</taxon>
    </lineage>
</organism>
<protein>
    <submittedName>
        <fullName evidence="1">Uncharacterized protein</fullName>
    </submittedName>
</protein>
<dbReference type="OrthoDB" id="9856572at2"/>
<evidence type="ECO:0000313" key="2">
    <source>
        <dbReference type="Proteomes" id="UP000075260"/>
    </source>
</evidence>